<dbReference type="InParanoid" id="A0A0C2WRC4"/>
<dbReference type="AlphaFoldDB" id="A0A0C2WRC4"/>
<protein>
    <submittedName>
        <fullName evidence="1">Uncharacterized protein</fullName>
    </submittedName>
</protein>
<keyword evidence="2" id="KW-1185">Reference proteome</keyword>
<accession>A0A0C2WRC4</accession>
<gene>
    <name evidence="1" type="ORF">M378DRAFT_14911</name>
</gene>
<evidence type="ECO:0000313" key="2">
    <source>
        <dbReference type="Proteomes" id="UP000054549"/>
    </source>
</evidence>
<dbReference type="Proteomes" id="UP000054549">
    <property type="component" value="Unassembled WGS sequence"/>
</dbReference>
<organism evidence="1 2">
    <name type="scientific">Amanita muscaria (strain Koide BX008)</name>
    <dbReference type="NCBI Taxonomy" id="946122"/>
    <lineage>
        <taxon>Eukaryota</taxon>
        <taxon>Fungi</taxon>
        <taxon>Dikarya</taxon>
        <taxon>Basidiomycota</taxon>
        <taxon>Agaricomycotina</taxon>
        <taxon>Agaricomycetes</taxon>
        <taxon>Agaricomycetidae</taxon>
        <taxon>Agaricales</taxon>
        <taxon>Pluteineae</taxon>
        <taxon>Amanitaceae</taxon>
        <taxon>Amanita</taxon>
    </lineage>
</organism>
<dbReference type="HOGENOM" id="CLU_727558_0_0_1"/>
<reference evidence="1 2" key="1">
    <citation type="submission" date="2014-04" db="EMBL/GenBank/DDBJ databases">
        <title>Evolutionary Origins and Diversification of the Mycorrhizal Mutualists.</title>
        <authorList>
            <consortium name="DOE Joint Genome Institute"/>
            <consortium name="Mycorrhizal Genomics Consortium"/>
            <person name="Kohler A."/>
            <person name="Kuo A."/>
            <person name="Nagy L.G."/>
            <person name="Floudas D."/>
            <person name="Copeland A."/>
            <person name="Barry K.W."/>
            <person name="Cichocki N."/>
            <person name="Veneault-Fourrey C."/>
            <person name="LaButti K."/>
            <person name="Lindquist E.A."/>
            <person name="Lipzen A."/>
            <person name="Lundell T."/>
            <person name="Morin E."/>
            <person name="Murat C."/>
            <person name="Riley R."/>
            <person name="Ohm R."/>
            <person name="Sun H."/>
            <person name="Tunlid A."/>
            <person name="Henrissat B."/>
            <person name="Grigoriev I.V."/>
            <person name="Hibbett D.S."/>
            <person name="Martin F."/>
        </authorList>
    </citation>
    <scope>NUCLEOTIDE SEQUENCE [LARGE SCALE GENOMIC DNA]</scope>
    <source>
        <strain evidence="1 2">Koide BX008</strain>
    </source>
</reference>
<name>A0A0C2WRC4_AMAMK</name>
<proteinExistence type="predicted"/>
<evidence type="ECO:0000313" key="1">
    <source>
        <dbReference type="EMBL" id="KIL59296.1"/>
    </source>
</evidence>
<dbReference type="EMBL" id="KN818318">
    <property type="protein sequence ID" value="KIL59296.1"/>
    <property type="molecule type" value="Genomic_DNA"/>
</dbReference>
<sequence>MEVTTEFAGNDAFSLHAWQQTLPDSISADEYMQMLDVIFGPQRADQWGIASDELLGQSLTDFNSGLLEEDTYVQHNGPQNTTPNTGMSSSIVATSNNFLSENGALPNALELQARFSDVPFINQNREHIHLQEHPISPLLLSGAYPPFPSPYRSEMAPEQHALAVTTIPRLQEEILPFTSEVPRDGDLSHCTIQSPCNHAPQSRWDHYSTSTSFLSNYGAFQLADTHNIMGQPRDLPTPKSPTPVTVNPADLFSGTGRGGTAANDDESFRGYIPCLPLRPRSRPRGRPHIRTIPIPHQGQSFKIRCDWEGKCGTYVYADQASVCRHIWWHIANEMLKAMSGVAVCSSNVRYMFNPSHSGLGSQFQLHEVEPEGVGKVFVGR</sequence>